<dbReference type="PANTHER" id="PTHR42807:SF1">
    <property type="entry name" value="GLUTARYL-COA DEHYDROGENASE, MITOCHONDRIAL"/>
    <property type="match status" value="1"/>
</dbReference>
<evidence type="ECO:0000313" key="10">
    <source>
        <dbReference type="Proteomes" id="UP000078492"/>
    </source>
</evidence>
<name>A0A151ITU2_9HYME</name>
<dbReference type="GO" id="GO:0000062">
    <property type="term" value="F:fatty-acyl-CoA binding"/>
    <property type="evidence" value="ECO:0007669"/>
    <property type="project" value="TreeGrafter"/>
</dbReference>
<evidence type="ECO:0000256" key="4">
    <source>
        <dbReference type="ARBA" id="ARBA00022827"/>
    </source>
</evidence>
<dbReference type="SUPFAM" id="SSF56645">
    <property type="entry name" value="Acyl-CoA dehydrogenase NM domain-like"/>
    <property type="match status" value="1"/>
</dbReference>
<evidence type="ECO:0000256" key="3">
    <source>
        <dbReference type="ARBA" id="ARBA00022630"/>
    </source>
</evidence>
<keyword evidence="7" id="KW-0496">Mitochondrion</keyword>
<dbReference type="AlphaFoldDB" id="A0A151ITU2"/>
<evidence type="ECO:0000256" key="2">
    <source>
        <dbReference type="ARBA" id="ARBA00004173"/>
    </source>
</evidence>
<evidence type="ECO:0000256" key="5">
    <source>
        <dbReference type="ARBA" id="ARBA00022946"/>
    </source>
</evidence>
<dbReference type="GO" id="GO:0046949">
    <property type="term" value="P:fatty-acyl-CoA biosynthetic process"/>
    <property type="evidence" value="ECO:0007669"/>
    <property type="project" value="TreeGrafter"/>
</dbReference>
<dbReference type="GO" id="GO:0005743">
    <property type="term" value="C:mitochondrial inner membrane"/>
    <property type="evidence" value="ECO:0007669"/>
    <property type="project" value="TreeGrafter"/>
</dbReference>
<feature type="domain" description="Acyl-CoA oxidase/dehydrogenase middle" evidence="8">
    <location>
        <begin position="135"/>
        <end position="206"/>
    </location>
</feature>
<dbReference type="Pfam" id="PF02770">
    <property type="entry name" value="Acyl-CoA_dh_M"/>
    <property type="match status" value="1"/>
</dbReference>
<dbReference type="InterPro" id="IPR046373">
    <property type="entry name" value="Acyl-CoA_Oxase/DH_mid-dom_sf"/>
</dbReference>
<dbReference type="Gene3D" id="1.10.540.10">
    <property type="entry name" value="Acyl-CoA dehydrogenase/oxidase, N-terminal domain"/>
    <property type="match status" value="1"/>
</dbReference>
<dbReference type="GO" id="GO:0050660">
    <property type="term" value="F:flavin adenine dinucleotide binding"/>
    <property type="evidence" value="ECO:0007669"/>
    <property type="project" value="InterPro"/>
</dbReference>
<keyword evidence="10" id="KW-1185">Reference proteome</keyword>
<dbReference type="GO" id="GO:0033539">
    <property type="term" value="P:fatty acid beta-oxidation using acyl-CoA dehydrogenase"/>
    <property type="evidence" value="ECO:0007669"/>
    <property type="project" value="TreeGrafter"/>
</dbReference>
<dbReference type="GO" id="GO:0004361">
    <property type="term" value="F:glutaryl-CoA dehydrogenase activity"/>
    <property type="evidence" value="ECO:0007669"/>
    <property type="project" value="TreeGrafter"/>
</dbReference>
<dbReference type="STRING" id="471704.A0A151ITU2"/>
<organism evidence="9 10">
    <name type="scientific">Trachymyrmex cornetzi</name>
    <dbReference type="NCBI Taxonomy" id="471704"/>
    <lineage>
        <taxon>Eukaryota</taxon>
        <taxon>Metazoa</taxon>
        <taxon>Ecdysozoa</taxon>
        <taxon>Arthropoda</taxon>
        <taxon>Hexapoda</taxon>
        <taxon>Insecta</taxon>
        <taxon>Pterygota</taxon>
        <taxon>Neoptera</taxon>
        <taxon>Endopterygota</taxon>
        <taxon>Hymenoptera</taxon>
        <taxon>Apocrita</taxon>
        <taxon>Aculeata</taxon>
        <taxon>Formicoidea</taxon>
        <taxon>Formicidae</taxon>
        <taxon>Myrmicinae</taxon>
        <taxon>Trachymyrmex</taxon>
    </lineage>
</organism>
<keyword evidence="6" id="KW-0560">Oxidoreductase</keyword>
<dbReference type="InterPro" id="IPR009100">
    <property type="entry name" value="AcylCoA_DH/oxidase_NM_dom_sf"/>
</dbReference>
<gene>
    <name evidence="9" type="ORF">ALC57_17399</name>
</gene>
<dbReference type="InterPro" id="IPR052033">
    <property type="entry name" value="Glutaryl-CoA_DH_mitochondrial"/>
</dbReference>
<evidence type="ECO:0000313" key="9">
    <source>
        <dbReference type="EMBL" id="KYN10460.1"/>
    </source>
</evidence>
<dbReference type="Gene3D" id="2.40.110.10">
    <property type="entry name" value="Butyryl-CoA Dehydrogenase, subunit A, domain 2"/>
    <property type="match status" value="1"/>
</dbReference>
<evidence type="ECO:0000256" key="1">
    <source>
        <dbReference type="ARBA" id="ARBA00001974"/>
    </source>
</evidence>
<dbReference type="EMBL" id="KQ980992">
    <property type="protein sequence ID" value="KYN10460.1"/>
    <property type="molecule type" value="Genomic_DNA"/>
</dbReference>
<dbReference type="InterPro" id="IPR037069">
    <property type="entry name" value="AcylCoA_DH/ox_N_sf"/>
</dbReference>
<dbReference type="InterPro" id="IPR006091">
    <property type="entry name" value="Acyl-CoA_Oxase/DH_mid-dom"/>
</dbReference>
<accession>A0A151ITU2</accession>
<comment type="subcellular location">
    <subcellularLocation>
        <location evidence="2">Mitochondrion</location>
    </subcellularLocation>
</comment>
<keyword evidence="5" id="KW-0809">Transit peptide</keyword>
<protein>
    <submittedName>
        <fullName evidence="9">Glutaryl-CoA dehydrogenase, mitochondrial</fullName>
    </submittedName>
</protein>
<dbReference type="PANTHER" id="PTHR42807">
    <property type="entry name" value="GLUTARYL-COA DEHYDROGENASE, MITOCHONDRIAL"/>
    <property type="match status" value="1"/>
</dbReference>
<evidence type="ECO:0000256" key="6">
    <source>
        <dbReference type="ARBA" id="ARBA00023002"/>
    </source>
</evidence>
<evidence type="ECO:0000259" key="8">
    <source>
        <dbReference type="Pfam" id="PF02770"/>
    </source>
</evidence>
<keyword evidence="3" id="KW-0285">Flavoprotein</keyword>
<reference evidence="9 10" key="1">
    <citation type="submission" date="2015-09" db="EMBL/GenBank/DDBJ databases">
        <title>Trachymyrmex cornetzi WGS genome.</title>
        <authorList>
            <person name="Nygaard S."/>
            <person name="Hu H."/>
            <person name="Boomsma J."/>
            <person name="Zhang G."/>
        </authorList>
    </citation>
    <scope>NUCLEOTIDE SEQUENCE [LARGE SCALE GENOMIC DNA]</scope>
    <source>
        <strain evidence="9">Tcor2-1</strain>
        <tissue evidence="9">Whole body</tissue>
    </source>
</reference>
<proteinExistence type="predicted"/>
<dbReference type="Proteomes" id="UP000078492">
    <property type="component" value="Unassembled WGS sequence"/>
</dbReference>
<evidence type="ECO:0000256" key="7">
    <source>
        <dbReference type="ARBA" id="ARBA00023128"/>
    </source>
</evidence>
<sequence>MLLAKELKDVLVEPLKISKYPIRSLMCKDVFVARQMSGVDSPGNMKDSNKGKLFDACLDENNEDYEKRITTELLDKTNAFTYQNRHEREKISLSRNYQSTIYPNKLIKPNFINVRQRCSKERFLPKMVSGEKIGCFGLTEPNHGSDAGAMETRAIYDSDKKVYKLNGSKTWKRVTNSPVADVLIVWAKCDDGQIRGFVIEREDAGDRLSTPKIEGNIKNEVNNYKKLDDRINYDYIPRSLGYLIIEWILEIEKKGRLMIGDFRGENGSEDEEGEVRRGALSLRKNLRERRDEEKEDSRLDDRDYWLHYCDLSYR</sequence>
<comment type="cofactor">
    <cofactor evidence="1">
        <name>FAD</name>
        <dbReference type="ChEBI" id="CHEBI:57692"/>
    </cofactor>
</comment>
<keyword evidence="4" id="KW-0274">FAD</keyword>